<organism evidence="7 8">
    <name type="scientific">Georgenia halophila</name>
    <dbReference type="NCBI Taxonomy" id="620889"/>
    <lineage>
        <taxon>Bacteria</taxon>
        <taxon>Bacillati</taxon>
        <taxon>Actinomycetota</taxon>
        <taxon>Actinomycetes</taxon>
        <taxon>Micrococcales</taxon>
        <taxon>Bogoriellaceae</taxon>
        <taxon>Georgenia</taxon>
    </lineage>
</organism>
<name>A0ABP8LLG1_9MICO</name>
<gene>
    <name evidence="7" type="ORF">GCM10023169_35660</name>
</gene>
<dbReference type="RefSeq" id="WP_345218014.1">
    <property type="nucleotide sequence ID" value="NZ_BAABGN010000013.1"/>
</dbReference>
<reference evidence="8" key="1">
    <citation type="journal article" date="2019" name="Int. J. Syst. Evol. Microbiol.">
        <title>The Global Catalogue of Microorganisms (GCM) 10K type strain sequencing project: providing services to taxonomists for standard genome sequencing and annotation.</title>
        <authorList>
            <consortium name="The Broad Institute Genomics Platform"/>
            <consortium name="The Broad Institute Genome Sequencing Center for Infectious Disease"/>
            <person name="Wu L."/>
            <person name="Ma J."/>
        </authorList>
    </citation>
    <scope>NUCLEOTIDE SEQUENCE [LARGE SCALE GENOMIC DNA]</scope>
    <source>
        <strain evidence="8">JCM 17810</strain>
    </source>
</reference>
<dbReference type="SUPFAM" id="SSF46626">
    <property type="entry name" value="Cytochrome c"/>
    <property type="match status" value="1"/>
</dbReference>
<evidence type="ECO:0000256" key="1">
    <source>
        <dbReference type="ARBA" id="ARBA00022617"/>
    </source>
</evidence>
<evidence type="ECO:0000256" key="2">
    <source>
        <dbReference type="ARBA" id="ARBA00022723"/>
    </source>
</evidence>
<comment type="caution">
    <text evidence="7">The sequence shown here is derived from an EMBL/GenBank/DDBJ whole genome shotgun (WGS) entry which is preliminary data.</text>
</comment>
<evidence type="ECO:0000313" key="7">
    <source>
        <dbReference type="EMBL" id="GAA4431286.1"/>
    </source>
</evidence>
<keyword evidence="2 4" id="KW-0479">Metal-binding</keyword>
<dbReference type="Gene3D" id="1.10.760.10">
    <property type="entry name" value="Cytochrome c-like domain"/>
    <property type="match status" value="1"/>
</dbReference>
<feature type="signal peptide" evidence="5">
    <location>
        <begin position="1"/>
        <end position="20"/>
    </location>
</feature>
<evidence type="ECO:0000259" key="6">
    <source>
        <dbReference type="PROSITE" id="PS51007"/>
    </source>
</evidence>
<keyword evidence="3 4" id="KW-0408">Iron</keyword>
<proteinExistence type="predicted"/>
<dbReference type="InterPro" id="IPR009056">
    <property type="entry name" value="Cyt_c-like_dom"/>
</dbReference>
<feature type="chain" id="PRO_5046296838" description="Cytochrome c domain-containing protein" evidence="5">
    <location>
        <begin position="21"/>
        <end position="128"/>
    </location>
</feature>
<evidence type="ECO:0000256" key="3">
    <source>
        <dbReference type="ARBA" id="ARBA00023004"/>
    </source>
</evidence>
<keyword evidence="5" id="KW-0732">Signal</keyword>
<sequence length="128" mass="13767">MPHTDRARLALAAAAVAVLAACGPDEPAETTQQIVRQGDPDAGRAQILEYGCASCHAIPGVPGVEHGVGPDLDNLEDRRYLAGQLPNRPEELIRWLQNPQEIAPGTVMPDMGVTEQDARDIAAYLYEQ</sequence>
<dbReference type="PROSITE" id="PS51007">
    <property type="entry name" value="CYTC"/>
    <property type="match status" value="1"/>
</dbReference>
<evidence type="ECO:0000313" key="8">
    <source>
        <dbReference type="Proteomes" id="UP001500622"/>
    </source>
</evidence>
<evidence type="ECO:0000256" key="4">
    <source>
        <dbReference type="PROSITE-ProRule" id="PRU00433"/>
    </source>
</evidence>
<dbReference type="EMBL" id="BAABGN010000013">
    <property type="protein sequence ID" value="GAA4431286.1"/>
    <property type="molecule type" value="Genomic_DNA"/>
</dbReference>
<dbReference type="InterPro" id="IPR036909">
    <property type="entry name" value="Cyt_c-like_dom_sf"/>
</dbReference>
<dbReference type="Pfam" id="PF00034">
    <property type="entry name" value="Cytochrom_C"/>
    <property type="match status" value="1"/>
</dbReference>
<evidence type="ECO:0000256" key="5">
    <source>
        <dbReference type="SAM" id="SignalP"/>
    </source>
</evidence>
<dbReference type="Proteomes" id="UP001500622">
    <property type="component" value="Unassembled WGS sequence"/>
</dbReference>
<accession>A0ABP8LLG1</accession>
<protein>
    <recommendedName>
        <fullName evidence="6">Cytochrome c domain-containing protein</fullName>
    </recommendedName>
</protein>
<keyword evidence="8" id="KW-1185">Reference proteome</keyword>
<keyword evidence="1 4" id="KW-0349">Heme</keyword>
<dbReference type="PROSITE" id="PS51257">
    <property type="entry name" value="PROKAR_LIPOPROTEIN"/>
    <property type="match status" value="1"/>
</dbReference>
<feature type="domain" description="Cytochrome c" evidence="6">
    <location>
        <begin position="38"/>
        <end position="128"/>
    </location>
</feature>